<evidence type="ECO:0000256" key="1">
    <source>
        <dbReference type="ARBA" id="ARBA00004651"/>
    </source>
</evidence>
<feature type="transmembrane region" description="Helical" evidence="8">
    <location>
        <begin position="68"/>
        <end position="94"/>
    </location>
</feature>
<comment type="subcellular location">
    <subcellularLocation>
        <location evidence="1 8">Cell membrane</location>
        <topology evidence="1 8">Multi-pass membrane protein</topology>
    </subcellularLocation>
</comment>
<dbReference type="STRING" id="55188.A0A2H5QG89"/>
<keyword evidence="11" id="KW-1185">Reference proteome</keyword>
<protein>
    <recommendedName>
        <fullName evidence="8">CASP-like protein</fullName>
    </recommendedName>
</protein>
<comment type="similarity">
    <text evidence="2 8">Belongs to the Casparian strip membrane proteins (CASP) family.</text>
</comment>
<dbReference type="PANTHER" id="PTHR33573:SF47">
    <property type="entry name" value="CASP-LIKE PROTEIN 1U1"/>
    <property type="match status" value="1"/>
</dbReference>
<dbReference type="EMBL" id="BDQV01000363">
    <property type="protein sequence ID" value="GAY63641.1"/>
    <property type="molecule type" value="Genomic_DNA"/>
</dbReference>
<dbReference type="GO" id="GO:0005886">
    <property type="term" value="C:plasma membrane"/>
    <property type="evidence" value="ECO:0007669"/>
    <property type="project" value="UniProtKB-SubCell"/>
</dbReference>
<comment type="subunit">
    <text evidence="3 8">Homodimer and heterodimers.</text>
</comment>
<proteinExistence type="inferred from homology"/>
<name>A0A2H5QG89_CITUN</name>
<dbReference type="Proteomes" id="UP000236630">
    <property type="component" value="Unassembled WGS sequence"/>
</dbReference>
<gene>
    <name evidence="10" type="ORF">CUMW_227270</name>
</gene>
<feature type="transmembrane region" description="Helical" evidence="8">
    <location>
        <begin position="31"/>
        <end position="56"/>
    </location>
</feature>
<dbReference type="AlphaFoldDB" id="A0A2H5QG89"/>
<evidence type="ECO:0000313" key="10">
    <source>
        <dbReference type="EMBL" id="GAY63641.1"/>
    </source>
</evidence>
<reference evidence="10 11" key="1">
    <citation type="journal article" date="2017" name="Front. Genet.">
        <title>Draft sequencing of the heterozygous diploid genome of Satsuma (Citrus unshiu Marc.) using a hybrid assembly approach.</title>
        <authorList>
            <person name="Shimizu T."/>
            <person name="Tanizawa Y."/>
            <person name="Mochizuki T."/>
            <person name="Nagasaki H."/>
            <person name="Yoshioka T."/>
            <person name="Toyoda A."/>
            <person name="Fujiyama A."/>
            <person name="Kaminuma E."/>
            <person name="Nakamura Y."/>
        </authorList>
    </citation>
    <scope>NUCLEOTIDE SEQUENCE [LARGE SCALE GENOMIC DNA]</scope>
    <source>
        <strain evidence="11">cv. Miyagawa wase</strain>
    </source>
</reference>
<evidence type="ECO:0000256" key="3">
    <source>
        <dbReference type="ARBA" id="ARBA00011489"/>
    </source>
</evidence>
<keyword evidence="4 8" id="KW-1003">Cell membrane</keyword>
<evidence type="ECO:0000256" key="4">
    <source>
        <dbReference type="ARBA" id="ARBA00022475"/>
    </source>
</evidence>
<evidence type="ECO:0000256" key="7">
    <source>
        <dbReference type="ARBA" id="ARBA00023136"/>
    </source>
</evidence>
<keyword evidence="5 8" id="KW-0812">Transmembrane</keyword>
<dbReference type="PANTHER" id="PTHR33573">
    <property type="entry name" value="CASP-LIKE PROTEIN 4A4"/>
    <property type="match status" value="1"/>
</dbReference>
<dbReference type="InterPro" id="IPR006702">
    <property type="entry name" value="CASP_dom"/>
</dbReference>
<keyword evidence="7 8" id="KW-0472">Membrane</keyword>
<evidence type="ECO:0000256" key="5">
    <source>
        <dbReference type="ARBA" id="ARBA00022692"/>
    </source>
</evidence>
<comment type="caution">
    <text evidence="10">The sequence shown here is derived from an EMBL/GenBank/DDBJ whole genome shotgun (WGS) entry which is preliminary data.</text>
</comment>
<evidence type="ECO:0000256" key="6">
    <source>
        <dbReference type="ARBA" id="ARBA00022989"/>
    </source>
</evidence>
<feature type="domain" description="Casparian strip membrane protein" evidence="9">
    <location>
        <begin position="21"/>
        <end position="165"/>
    </location>
</feature>
<evidence type="ECO:0000256" key="8">
    <source>
        <dbReference type="RuleBase" id="RU361233"/>
    </source>
</evidence>
<accession>A0A2H5QG89</accession>
<organism evidence="10 11">
    <name type="scientific">Citrus unshiu</name>
    <name type="common">Satsuma mandarin</name>
    <name type="synonym">Citrus nobilis var. unshiu</name>
    <dbReference type="NCBI Taxonomy" id="55188"/>
    <lineage>
        <taxon>Eukaryota</taxon>
        <taxon>Viridiplantae</taxon>
        <taxon>Streptophyta</taxon>
        <taxon>Embryophyta</taxon>
        <taxon>Tracheophyta</taxon>
        <taxon>Spermatophyta</taxon>
        <taxon>Magnoliopsida</taxon>
        <taxon>eudicotyledons</taxon>
        <taxon>Gunneridae</taxon>
        <taxon>Pentapetalae</taxon>
        <taxon>rosids</taxon>
        <taxon>malvids</taxon>
        <taxon>Sapindales</taxon>
        <taxon>Rutaceae</taxon>
        <taxon>Aurantioideae</taxon>
        <taxon>Citrus</taxon>
    </lineage>
</organism>
<evidence type="ECO:0000256" key="2">
    <source>
        <dbReference type="ARBA" id="ARBA00007651"/>
    </source>
</evidence>
<sequence length="183" mass="19934">MAVETAAAKYSSSSWPWSNKRFFVAQITLRILATAFSLAAVSLMITGTQTVLVFLVQMKVTYSSSSAWRFLFGANIVTCILSVLSLIFVCLISLSASHMKYFLLFLHDMVTMVLLISGCAAASAIGYVGKYGELKMGWGAVCGFAPKFCNRSTISLVLSYLAFLCYMGLTILSAHKLLSRATE</sequence>
<evidence type="ECO:0000313" key="11">
    <source>
        <dbReference type="Proteomes" id="UP000236630"/>
    </source>
</evidence>
<dbReference type="NCBIfam" id="TIGR01569">
    <property type="entry name" value="A_tha_TIGR01569"/>
    <property type="match status" value="1"/>
</dbReference>
<feature type="transmembrane region" description="Helical" evidence="8">
    <location>
        <begin position="154"/>
        <end position="174"/>
    </location>
</feature>
<dbReference type="Pfam" id="PF04535">
    <property type="entry name" value="CASP_dom"/>
    <property type="match status" value="1"/>
</dbReference>
<feature type="transmembrane region" description="Helical" evidence="8">
    <location>
        <begin position="101"/>
        <end position="128"/>
    </location>
</feature>
<keyword evidence="6 8" id="KW-1133">Transmembrane helix</keyword>
<dbReference type="InterPro" id="IPR006459">
    <property type="entry name" value="CASP/CASPL"/>
</dbReference>
<evidence type="ECO:0000259" key="9">
    <source>
        <dbReference type="Pfam" id="PF04535"/>
    </source>
</evidence>